<evidence type="ECO:0000313" key="9">
    <source>
        <dbReference type="EMBL" id="THD23240.1"/>
    </source>
</evidence>
<feature type="compositionally biased region" description="Low complexity" evidence="7">
    <location>
        <begin position="212"/>
        <end position="234"/>
    </location>
</feature>
<dbReference type="EMBL" id="JXXN02002255">
    <property type="protein sequence ID" value="THD23240.1"/>
    <property type="molecule type" value="Genomic_DNA"/>
</dbReference>
<evidence type="ECO:0000259" key="8">
    <source>
        <dbReference type="PROSITE" id="PS50252"/>
    </source>
</evidence>
<feature type="compositionally biased region" description="Polar residues" evidence="7">
    <location>
        <begin position="139"/>
        <end position="166"/>
    </location>
</feature>
<reference evidence="9" key="1">
    <citation type="submission" date="2019-03" db="EMBL/GenBank/DDBJ databases">
        <title>Improved annotation for the trematode Fasciola hepatica.</title>
        <authorList>
            <person name="Choi Y.-J."/>
            <person name="Martin J."/>
            <person name="Mitreva M."/>
        </authorList>
    </citation>
    <scope>NUCLEOTIDE SEQUENCE [LARGE SCALE GENOMIC DNA]</scope>
</reference>
<dbReference type="InterPro" id="IPR001699">
    <property type="entry name" value="TF_T-box"/>
</dbReference>
<keyword evidence="2" id="KW-0805">Transcription regulation</keyword>
<protein>
    <recommendedName>
        <fullName evidence="8">T-box domain-containing protein</fullName>
    </recommendedName>
</protein>
<keyword evidence="4" id="KW-0804">Transcription</keyword>
<evidence type="ECO:0000256" key="3">
    <source>
        <dbReference type="ARBA" id="ARBA00023125"/>
    </source>
</evidence>
<dbReference type="FunFam" id="2.60.40.820:FF:000008">
    <property type="entry name" value="T-box transcription factor TBX20"/>
    <property type="match status" value="1"/>
</dbReference>
<keyword evidence="5 6" id="KW-0539">Nucleus</keyword>
<dbReference type="Gene3D" id="2.60.40.820">
    <property type="entry name" value="Transcription factor, T-box"/>
    <property type="match status" value="1"/>
</dbReference>
<comment type="caution">
    <text evidence="9">The sequence shown here is derived from an EMBL/GenBank/DDBJ whole genome shotgun (WGS) entry which is preliminary data.</text>
</comment>
<feature type="region of interest" description="Disordered" evidence="7">
    <location>
        <begin position="206"/>
        <end position="235"/>
    </location>
</feature>
<dbReference type="InterPro" id="IPR018186">
    <property type="entry name" value="TF_T-box_CS"/>
</dbReference>
<organism evidence="9 10">
    <name type="scientific">Fasciola hepatica</name>
    <name type="common">Liver fluke</name>
    <dbReference type="NCBI Taxonomy" id="6192"/>
    <lineage>
        <taxon>Eukaryota</taxon>
        <taxon>Metazoa</taxon>
        <taxon>Spiralia</taxon>
        <taxon>Lophotrochozoa</taxon>
        <taxon>Platyhelminthes</taxon>
        <taxon>Trematoda</taxon>
        <taxon>Digenea</taxon>
        <taxon>Plagiorchiida</taxon>
        <taxon>Echinostomata</taxon>
        <taxon>Echinostomatoidea</taxon>
        <taxon>Fasciolidae</taxon>
        <taxon>Fasciola</taxon>
    </lineage>
</organism>
<evidence type="ECO:0000256" key="5">
    <source>
        <dbReference type="ARBA" id="ARBA00023242"/>
    </source>
</evidence>
<dbReference type="CDD" id="cd20193">
    <property type="entry name" value="T-box_TBX20-like"/>
    <property type="match status" value="1"/>
</dbReference>
<feature type="domain" description="T-box" evidence="8">
    <location>
        <begin position="462"/>
        <end position="653"/>
    </location>
</feature>
<dbReference type="GO" id="GO:0007507">
    <property type="term" value="P:heart development"/>
    <property type="evidence" value="ECO:0007669"/>
    <property type="project" value="TreeGrafter"/>
</dbReference>
<dbReference type="InterPro" id="IPR036960">
    <property type="entry name" value="T-box_sf"/>
</dbReference>
<dbReference type="GO" id="GO:0001708">
    <property type="term" value="P:cell fate specification"/>
    <property type="evidence" value="ECO:0007669"/>
    <property type="project" value="TreeGrafter"/>
</dbReference>
<dbReference type="InterPro" id="IPR046360">
    <property type="entry name" value="T-box_DNA-bd"/>
</dbReference>
<evidence type="ECO:0000256" key="1">
    <source>
        <dbReference type="ARBA" id="ARBA00004123"/>
    </source>
</evidence>
<gene>
    <name evidence="9" type="ORF">D915_006089</name>
</gene>
<dbReference type="GO" id="GO:0045893">
    <property type="term" value="P:positive regulation of DNA-templated transcription"/>
    <property type="evidence" value="ECO:0007669"/>
    <property type="project" value="InterPro"/>
</dbReference>
<evidence type="ECO:0000256" key="7">
    <source>
        <dbReference type="SAM" id="MobiDB-lite"/>
    </source>
</evidence>
<dbReference type="GO" id="GO:0000785">
    <property type="term" value="C:chromatin"/>
    <property type="evidence" value="ECO:0007669"/>
    <property type="project" value="TreeGrafter"/>
</dbReference>
<evidence type="ECO:0000256" key="4">
    <source>
        <dbReference type="ARBA" id="ARBA00023163"/>
    </source>
</evidence>
<keyword evidence="10" id="KW-1185">Reference proteome</keyword>
<dbReference type="PANTHER" id="PTHR11267">
    <property type="entry name" value="T-BOX PROTEIN-RELATED"/>
    <property type="match status" value="1"/>
</dbReference>
<dbReference type="GO" id="GO:0000981">
    <property type="term" value="F:DNA-binding transcription factor activity, RNA polymerase II-specific"/>
    <property type="evidence" value="ECO:0007669"/>
    <property type="project" value="TreeGrafter"/>
</dbReference>
<dbReference type="GO" id="GO:0000978">
    <property type="term" value="F:RNA polymerase II cis-regulatory region sequence-specific DNA binding"/>
    <property type="evidence" value="ECO:0007669"/>
    <property type="project" value="InterPro"/>
</dbReference>
<accession>A0A4E0S054</accession>
<evidence type="ECO:0000313" key="10">
    <source>
        <dbReference type="Proteomes" id="UP000230066"/>
    </source>
</evidence>
<sequence length="1097" mass="119470">MTHLVQPRPCQLNPVDTGMTPSICGSSLGIDTTSAIAADTISAASVTITAPGQNDPTETMLTTISGTQFSRDLLKKRRLTSSASVIGTRIKKGRTVQSDGIWNLDTADSPADVDSSVLQQPDTGTNCWNSTELSSTIVSASTPSTGSPISAHSQVSPESTTSTLVDTQGIVPPNLSDSKPKSSAFSIESIMGKALEETRDDLKKLESAPRELSSPLYLTSQSSRSSSPVLNQSQDVTKLAAPRTHTANTFPFLLGVGSGTICSCPITPFSLPNPLDLRGIRRTAVPDTSPGNSQINSTISRGTLVHSPSSFNSEDYPLGSSQVSLSQQNPCNIDSPSIVTATPANPVTPSTVIVTGTTTSSFSPVSHCSSTSSSTYALSSSSSLSCEDANSPIRSVTTAAKLVARQIGTTCGKEEKSPNRSVVFCHSSEQTKLVRKPNDDVIPNHVNRTGGAQQLATVRCHLETCDLWEKFNELGTEMIITKSGRRMFPVIRVSFTGLDPEAKYLVLMDIVPVDCKRYRYAYHRSSWLVAGKADPELHLRHYVHPDSPFTGEQLIKQTVSFEKLKLTNNVLDRHGYIILNSMHKYQPRVHLVRRSATDPVNTVPGKFLDSLQPDEIRTFEFPETVFIAVTAYQNQLITKLKIDCNPFAKGFRDSSRLTEFERESMESLLAQQAATAVATSMFTGISPPYRLIPGSRRTPSPLQSDSDHPYPHGTGSLYVPVPKGVKSHPATTGSKRDHKDSDSTDNQLITSSRNTIRSEASLCSTSKHPESASLSVNRNGLTRCPIPKSWPTLDSRIPHTAPSCSETNQPDWSLIPFMNLLAKLPLNMSDKLSTNPPLLPVPPFFSNVNTDDWCETRCKQTPLWQTMLAQLTQQCTSRNTSLSAFNFQWPGGEDLSQNARNSDSKGVCSELTTRWRSNSWFQADSGKLSSRIRPSAFKEPTTPSRPGYFDLSNDNDSRGSRADHLMISTSLTNQLHLSQYLKSLLHKRQLESGENHSTPEYAGELGFSTLTDVEPRSEISEMGRSTTKYPLGSSIFRTQTTNSCPAWIPSTITESIPFHATFTTVNSIIPAKPAALEFQTDAIDLVSPVNTKASSRL</sequence>
<proteinExistence type="predicted"/>
<dbReference type="PANTHER" id="PTHR11267:SF190">
    <property type="entry name" value="T-BOX TRANSCRIPTION FACTOR TBX20"/>
    <property type="match status" value="1"/>
</dbReference>
<comment type="subcellular location">
    <subcellularLocation>
        <location evidence="1 6">Nucleus</location>
    </subcellularLocation>
</comment>
<dbReference type="Proteomes" id="UP000230066">
    <property type="component" value="Unassembled WGS sequence"/>
</dbReference>
<evidence type="ECO:0000256" key="2">
    <source>
        <dbReference type="ARBA" id="ARBA00023015"/>
    </source>
</evidence>
<dbReference type="PROSITE" id="PS01283">
    <property type="entry name" value="TBOX_1"/>
    <property type="match status" value="1"/>
</dbReference>
<dbReference type="PROSITE" id="PS50252">
    <property type="entry name" value="TBOX_3"/>
    <property type="match status" value="1"/>
</dbReference>
<dbReference type="Pfam" id="PF00907">
    <property type="entry name" value="T-box"/>
    <property type="match status" value="1"/>
</dbReference>
<name>A0A4E0S054_FASHE</name>
<dbReference type="GO" id="GO:0005634">
    <property type="term" value="C:nucleus"/>
    <property type="evidence" value="ECO:0007669"/>
    <property type="project" value="UniProtKB-SubCell"/>
</dbReference>
<dbReference type="SMART" id="SM00425">
    <property type="entry name" value="TBOX"/>
    <property type="match status" value="1"/>
</dbReference>
<comment type="caution">
    <text evidence="6">Lacks conserved residue(s) required for the propagation of feature annotation.</text>
</comment>
<keyword evidence="3 6" id="KW-0238">DNA-binding</keyword>
<dbReference type="PRINTS" id="PR00937">
    <property type="entry name" value="TBOX"/>
</dbReference>
<dbReference type="AlphaFoldDB" id="A0A4E0S054"/>
<feature type="compositionally biased region" description="Polar residues" evidence="7">
    <location>
        <begin position="744"/>
        <end position="756"/>
    </location>
</feature>
<feature type="region of interest" description="Disordered" evidence="7">
    <location>
        <begin position="688"/>
        <end position="756"/>
    </location>
</feature>
<dbReference type="SUPFAM" id="SSF49417">
    <property type="entry name" value="p53-like transcription factors"/>
    <property type="match status" value="1"/>
</dbReference>
<feature type="region of interest" description="Disordered" evidence="7">
    <location>
        <begin position="931"/>
        <end position="955"/>
    </location>
</feature>
<evidence type="ECO:0000256" key="6">
    <source>
        <dbReference type="PROSITE-ProRule" id="PRU00201"/>
    </source>
</evidence>
<feature type="region of interest" description="Disordered" evidence="7">
    <location>
        <begin position="139"/>
        <end position="183"/>
    </location>
</feature>
<dbReference type="InterPro" id="IPR008967">
    <property type="entry name" value="p53-like_TF_DNA-bd_sf"/>
</dbReference>